<comment type="subcellular location">
    <subcellularLocation>
        <location evidence="1">Cell membrane</location>
        <topology evidence="1">Multi-pass membrane protein</topology>
    </subcellularLocation>
</comment>
<keyword evidence="5 12" id="KW-0812">Transmembrane</keyword>
<evidence type="ECO:0000256" key="5">
    <source>
        <dbReference type="ARBA" id="ARBA00022692"/>
    </source>
</evidence>
<evidence type="ECO:0000256" key="9">
    <source>
        <dbReference type="ARBA" id="ARBA00023136"/>
    </source>
</evidence>
<keyword evidence="4" id="KW-1003">Cell membrane</keyword>
<dbReference type="EMBL" id="OC316820">
    <property type="protein sequence ID" value="CAD7393882.1"/>
    <property type="molecule type" value="Genomic_DNA"/>
</dbReference>
<feature type="transmembrane region" description="Helical" evidence="12">
    <location>
        <begin position="248"/>
        <end position="270"/>
    </location>
</feature>
<evidence type="ECO:0000256" key="10">
    <source>
        <dbReference type="ARBA" id="ARBA00023303"/>
    </source>
</evidence>
<dbReference type="PANTHER" id="PTHR21522">
    <property type="entry name" value="PROTON CHANNEL OTOP"/>
    <property type="match status" value="1"/>
</dbReference>
<keyword evidence="10" id="KW-0407">Ion channel</keyword>
<name>A0A7R9CEM2_TIMCR</name>
<evidence type="ECO:0000313" key="13">
    <source>
        <dbReference type="EMBL" id="CAD7393882.1"/>
    </source>
</evidence>
<evidence type="ECO:0000256" key="2">
    <source>
        <dbReference type="ARBA" id="ARBA00006513"/>
    </source>
</evidence>
<evidence type="ECO:0000256" key="1">
    <source>
        <dbReference type="ARBA" id="ARBA00004651"/>
    </source>
</evidence>
<comment type="similarity">
    <text evidence="2">Belongs to the otopetrin family.</text>
</comment>
<dbReference type="Pfam" id="PF03189">
    <property type="entry name" value="Otopetrin"/>
    <property type="match status" value="1"/>
</dbReference>
<keyword evidence="7 12" id="KW-1133">Transmembrane helix</keyword>
<proteinExistence type="inferred from homology"/>
<evidence type="ECO:0000256" key="4">
    <source>
        <dbReference type="ARBA" id="ARBA00022475"/>
    </source>
</evidence>
<feature type="transmembrane region" description="Helical" evidence="12">
    <location>
        <begin position="176"/>
        <end position="194"/>
    </location>
</feature>
<evidence type="ECO:0000256" key="11">
    <source>
        <dbReference type="SAM" id="MobiDB-lite"/>
    </source>
</evidence>
<evidence type="ECO:0000256" key="12">
    <source>
        <dbReference type="SAM" id="Phobius"/>
    </source>
</evidence>
<organism evidence="13">
    <name type="scientific">Timema cristinae</name>
    <name type="common">Walking stick</name>
    <dbReference type="NCBI Taxonomy" id="61476"/>
    <lineage>
        <taxon>Eukaryota</taxon>
        <taxon>Metazoa</taxon>
        <taxon>Ecdysozoa</taxon>
        <taxon>Arthropoda</taxon>
        <taxon>Hexapoda</taxon>
        <taxon>Insecta</taxon>
        <taxon>Pterygota</taxon>
        <taxon>Neoptera</taxon>
        <taxon>Polyneoptera</taxon>
        <taxon>Phasmatodea</taxon>
        <taxon>Timematodea</taxon>
        <taxon>Timematoidea</taxon>
        <taxon>Timematidae</taxon>
        <taxon>Timema</taxon>
    </lineage>
</organism>
<evidence type="ECO:0000256" key="3">
    <source>
        <dbReference type="ARBA" id="ARBA00022448"/>
    </source>
</evidence>
<feature type="compositionally biased region" description="Polar residues" evidence="11">
    <location>
        <begin position="107"/>
        <end position="116"/>
    </location>
</feature>
<gene>
    <name evidence="13" type="ORF">TCEB3V08_LOCUS1836</name>
</gene>
<feature type="region of interest" description="Disordered" evidence="11">
    <location>
        <begin position="93"/>
        <end position="116"/>
    </location>
</feature>
<dbReference type="AlphaFoldDB" id="A0A7R9CEM2"/>
<feature type="transmembrane region" description="Helical" evidence="12">
    <location>
        <begin position="214"/>
        <end position="236"/>
    </location>
</feature>
<protein>
    <submittedName>
        <fullName evidence="13">Uncharacterized protein</fullName>
    </submittedName>
</protein>
<accession>A0A7R9CEM2</accession>
<keyword evidence="6" id="KW-0375">Hydrogen ion transport</keyword>
<reference evidence="13" key="1">
    <citation type="submission" date="2020-11" db="EMBL/GenBank/DDBJ databases">
        <authorList>
            <person name="Tran Van P."/>
        </authorList>
    </citation>
    <scope>NUCLEOTIDE SEQUENCE</scope>
</reference>
<evidence type="ECO:0000256" key="8">
    <source>
        <dbReference type="ARBA" id="ARBA00023065"/>
    </source>
</evidence>
<keyword evidence="9 12" id="KW-0472">Membrane</keyword>
<keyword evidence="8" id="KW-0406">Ion transport</keyword>
<feature type="region of interest" description="Disordered" evidence="11">
    <location>
        <begin position="1"/>
        <end position="20"/>
    </location>
</feature>
<keyword evidence="3" id="KW-0813">Transport</keyword>
<evidence type="ECO:0000256" key="7">
    <source>
        <dbReference type="ARBA" id="ARBA00022989"/>
    </source>
</evidence>
<evidence type="ECO:0000256" key="6">
    <source>
        <dbReference type="ARBA" id="ARBA00022781"/>
    </source>
</evidence>
<dbReference type="GO" id="GO:0015252">
    <property type="term" value="F:proton channel activity"/>
    <property type="evidence" value="ECO:0007669"/>
    <property type="project" value="InterPro"/>
</dbReference>
<dbReference type="PANTHER" id="PTHR21522:SF30">
    <property type="entry name" value="GH01206P"/>
    <property type="match status" value="1"/>
</dbReference>
<dbReference type="GO" id="GO:0005886">
    <property type="term" value="C:plasma membrane"/>
    <property type="evidence" value="ECO:0007669"/>
    <property type="project" value="UniProtKB-SubCell"/>
</dbReference>
<dbReference type="InterPro" id="IPR004878">
    <property type="entry name" value="Otopetrin"/>
</dbReference>
<sequence>MTDIYERPPGGTGRDVPGPDVPLLPVLFATPRSSQVRITDNLLEVPPSSTENNTLSLRQSSAVVPSSRRPSAIMQLTAINNRYMMGLIQSRHNSCADTHDPERGNPPTKSSETSQAGSDALTMALSALYAKLLVVLGIAFPVTEVLSERVPANFYQVSPNVCATLVYSALNFCDRFIILVVSSLSAFGIGSMVYSGLEFGQYFELKRDSKCSDILLVLTPATRMILTLVQMQFIFLNSMDMKMSAYKVVARFGLMHMIAANLCEWLYVLVEETRHEIVHLGDHGMTHGAMNHDSSSEDSLSSSEEVFRGVLALALNGTNLSRHHISERSSDTHDIYECRRSNIMGSLVQNASPFLFPCTIEYSLICAVILYEMWKNVKPEMEEGSKSMHQEICTTNGKVDRGETGK</sequence>